<comment type="catalytic activity">
    <reaction evidence="1 5 6">
        <text>[protein]-peptidylproline (omega=180) = [protein]-peptidylproline (omega=0)</text>
        <dbReference type="Rhea" id="RHEA:16237"/>
        <dbReference type="Rhea" id="RHEA-COMP:10747"/>
        <dbReference type="Rhea" id="RHEA-COMP:10748"/>
        <dbReference type="ChEBI" id="CHEBI:83833"/>
        <dbReference type="ChEBI" id="CHEBI:83834"/>
        <dbReference type="EC" id="5.2.1.8"/>
    </reaction>
</comment>
<feature type="compositionally biased region" description="Low complexity" evidence="7">
    <location>
        <begin position="46"/>
        <end position="78"/>
    </location>
</feature>
<evidence type="ECO:0000256" key="1">
    <source>
        <dbReference type="ARBA" id="ARBA00000971"/>
    </source>
</evidence>
<proteinExistence type="inferred from homology"/>
<feature type="chain" id="PRO_5047096825" description="Peptidyl-prolyl cis-trans isomerase" evidence="8">
    <location>
        <begin position="26"/>
        <end position="206"/>
    </location>
</feature>
<evidence type="ECO:0000256" key="6">
    <source>
        <dbReference type="RuleBase" id="RU003915"/>
    </source>
</evidence>
<dbReference type="PANTHER" id="PTHR43811:SF19">
    <property type="entry name" value="39 KDA FK506-BINDING NUCLEAR PROTEIN"/>
    <property type="match status" value="1"/>
</dbReference>
<dbReference type="PROSITE" id="PS51257">
    <property type="entry name" value="PROKAR_LIPOPROTEIN"/>
    <property type="match status" value="1"/>
</dbReference>
<evidence type="ECO:0000256" key="7">
    <source>
        <dbReference type="SAM" id="MobiDB-lite"/>
    </source>
</evidence>
<dbReference type="Proteomes" id="UP001206895">
    <property type="component" value="Unassembled WGS sequence"/>
</dbReference>
<sequence length="206" mass="20018">MIPVRRSLKISSSVLALCVAVSVAAACGDSDSSDASSSSAATTTTAAADTTDTAAAETTTPAAAPPSSGTSGSAGIPAITANGTDLTKEPTIAAGGATPPTGLAIADLVAGEGKTAVASDTVNVRYTGVLYSDGSKFDASWKAGSEPVEFPLSGVVPGFAEGIVGMKIGGRREIVIPPALGYGDETSGPIPGGSTLVFVVDLVSIS</sequence>
<comment type="caution">
    <text evidence="10">The sequence shown here is derived from an EMBL/GenBank/DDBJ whole genome shotgun (WGS) entry which is preliminary data.</text>
</comment>
<dbReference type="Pfam" id="PF00254">
    <property type="entry name" value="FKBP_C"/>
    <property type="match status" value="1"/>
</dbReference>
<evidence type="ECO:0000256" key="8">
    <source>
        <dbReference type="SAM" id="SignalP"/>
    </source>
</evidence>
<feature type="signal peptide" evidence="8">
    <location>
        <begin position="1"/>
        <end position="25"/>
    </location>
</feature>
<accession>A0ABT1HG94</accession>
<evidence type="ECO:0000313" key="10">
    <source>
        <dbReference type="EMBL" id="MCP2176718.1"/>
    </source>
</evidence>
<dbReference type="Gene3D" id="3.10.50.40">
    <property type="match status" value="1"/>
</dbReference>
<evidence type="ECO:0000259" key="9">
    <source>
        <dbReference type="PROSITE" id="PS50059"/>
    </source>
</evidence>
<keyword evidence="11" id="KW-1185">Reference proteome</keyword>
<dbReference type="PROSITE" id="PS50059">
    <property type="entry name" value="FKBP_PPIASE"/>
    <property type="match status" value="1"/>
</dbReference>
<name>A0ABT1HG94_9NOCA</name>
<organism evidence="10 11">
    <name type="scientific">Williamsia maris</name>
    <dbReference type="NCBI Taxonomy" id="72806"/>
    <lineage>
        <taxon>Bacteria</taxon>
        <taxon>Bacillati</taxon>
        <taxon>Actinomycetota</taxon>
        <taxon>Actinomycetes</taxon>
        <taxon>Mycobacteriales</taxon>
        <taxon>Nocardiaceae</taxon>
        <taxon>Williamsia</taxon>
    </lineage>
</organism>
<dbReference type="EC" id="5.2.1.8" evidence="6"/>
<evidence type="ECO:0000256" key="4">
    <source>
        <dbReference type="ARBA" id="ARBA00023235"/>
    </source>
</evidence>
<keyword evidence="3 5" id="KW-0697">Rotamase</keyword>
<comment type="similarity">
    <text evidence="2 6">Belongs to the FKBP-type PPIase family.</text>
</comment>
<dbReference type="InterPro" id="IPR046357">
    <property type="entry name" value="PPIase_dom_sf"/>
</dbReference>
<evidence type="ECO:0000313" key="11">
    <source>
        <dbReference type="Proteomes" id="UP001206895"/>
    </source>
</evidence>
<keyword evidence="8" id="KW-0732">Signal</keyword>
<dbReference type="InterPro" id="IPR001179">
    <property type="entry name" value="PPIase_FKBP_dom"/>
</dbReference>
<protein>
    <recommendedName>
        <fullName evidence="6">Peptidyl-prolyl cis-trans isomerase</fullName>
        <ecNumber evidence="6">5.2.1.8</ecNumber>
    </recommendedName>
</protein>
<dbReference type="EMBL" id="JAMTCJ010000002">
    <property type="protein sequence ID" value="MCP2176718.1"/>
    <property type="molecule type" value="Genomic_DNA"/>
</dbReference>
<reference evidence="10 11" key="1">
    <citation type="submission" date="2022-06" db="EMBL/GenBank/DDBJ databases">
        <title>Genomic Encyclopedia of Archaeal and Bacterial Type Strains, Phase II (KMG-II): from individual species to whole genera.</title>
        <authorList>
            <person name="Goeker M."/>
        </authorList>
    </citation>
    <scope>NUCLEOTIDE SEQUENCE [LARGE SCALE GENOMIC DNA]</scope>
    <source>
        <strain evidence="10 11">DSM 44693</strain>
    </source>
</reference>
<evidence type="ECO:0000256" key="3">
    <source>
        <dbReference type="ARBA" id="ARBA00023110"/>
    </source>
</evidence>
<dbReference type="PANTHER" id="PTHR43811">
    <property type="entry name" value="FKBP-TYPE PEPTIDYL-PROLYL CIS-TRANS ISOMERASE FKPA"/>
    <property type="match status" value="1"/>
</dbReference>
<evidence type="ECO:0000256" key="2">
    <source>
        <dbReference type="ARBA" id="ARBA00006577"/>
    </source>
</evidence>
<keyword evidence="4 5" id="KW-0413">Isomerase</keyword>
<gene>
    <name evidence="10" type="ORF">LX13_002537</name>
</gene>
<evidence type="ECO:0000256" key="5">
    <source>
        <dbReference type="PROSITE-ProRule" id="PRU00277"/>
    </source>
</evidence>
<feature type="region of interest" description="Disordered" evidence="7">
    <location>
        <begin position="46"/>
        <end position="82"/>
    </location>
</feature>
<dbReference type="GO" id="GO:0016853">
    <property type="term" value="F:isomerase activity"/>
    <property type="evidence" value="ECO:0007669"/>
    <property type="project" value="UniProtKB-KW"/>
</dbReference>
<dbReference type="SUPFAM" id="SSF54534">
    <property type="entry name" value="FKBP-like"/>
    <property type="match status" value="1"/>
</dbReference>
<feature type="domain" description="PPIase FKBP-type" evidence="9">
    <location>
        <begin position="119"/>
        <end position="206"/>
    </location>
</feature>